<dbReference type="Pfam" id="PF18452">
    <property type="entry name" value="Ig_6"/>
    <property type="match status" value="1"/>
</dbReference>
<evidence type="ECO:0008006" key="20">
    <source>
        <dbReference type="Google" id="ProtNLM"/>
    </source>
</evidence>
<dbReference type="InterPro" id="IPR003599">
    <property type="entry name" value="Ig_sub"/>
</dbReference>
<dbReference type="InterPro" id="IPR007110">
    <property type="entry name" value="Ig-like_dom"/>
</dbReference>
<keyword evidence="3" id="KW-0812">Transmembrane</keyword>
<protein>
    <recommendedName>
        <fullName evidence="20">Interleukin 1 receptor type 1</fullName>
    </recommendedName>
</protein>
<dbReference type="SUPFAM" id="SSF52200">
    <property type="entry name" value="Toll/Interleukin receptor TIR domain"/>
    <property type="match status" value="1"/>
</dbReference>
<organism evidence="18 19">
    <name type="scientific">Rangifer tarandus platyrhynchus</name>
    <name type="common">Svalbard reindeer</name>
    <dbReference type="NCBI Taxonomy" id="3082113"/>
    <lineage>
        <taxon>Eukaryota</taxon>
        <taxon>Metazoa</taxon>
        <taxon>Chordata</taxon>
        <taxon>Craniata</taxon>
        <taxon>Vertebrata</taxon>
        <taxon>Euteleostomi</taxon>
        <taxon>Mammalia</taxon>
        <taxon>Eutheria</taxon>
        <taxon>Laurasiatheria</taxon>
        <taxon>Artiodactyla</taxon>
        <taxon>Ruminantia</taxon>
        <taxon>Pecora</taxon>
        <taxon>Cervidae</taxon>
        <taxon>Odocoileinae</taxon>
        <taxon>Rangifer</taxon>
    </lineage>
</organism>
<feature type="compositionally biased region" description="Basic and acidic residues" evidence="15">
    <location>
        <begin position="261"/>
        <end position="272"/>
    </location>
</feature>
<feature type="domain" description="Ig-like" evidence="17">
    <location>
        <begin position="412"/>
        <end position="504"/>
    </location>
</feature>
<dbReference type="PRINTS" id="PR01537">
    <property type="entry name" value="INTRLKN1R1F"/>
</dbReference>
<dbReference type="InterPro" id="IPR004076">
    <property type="entry name" value="IL-1_rcpt_I-typ"/>
</dbReference>
<dbReference type="EMBL" id="OX459940">
    <property type="protein sequence ID" value="CAI9174010.1"/>
    <property type="molecule type" value="Genomic_DNA"/>
</dbReference>
<feature type="domain" description="TIR" evidence="16">
    <location>
        <begin position="677"/>
        <end position="832"/>
    </location>
</feature>
<evidence type="ECO:0000256" key="4">
    <source>
        <dbReference type="ARBA" id="ARBA00022729"/>
    </source>
</evidence>
<keyword evidence="11" id="KW-0675">Receptor</keyword>
<keyword evidence="6" id="KW-0378">Hydrolase</keyword>
<keyword evidence="14" id="KW-0393">Immunoglobulin domain</keyword>
<feature type="compositionally biased region" description="Basic and acidic residues" evidence="15">
    <location>
        <begin position="218"/>
        <end position="232"/>
    </location>
</feature>
<dbReference type="PRINTS" id="PR01538">
    <property type="entry name" value="INTRLEUKN1R1"/>
</dbReference>
<evidence type="ECO:0000256" key="8">
    <source>
        <dbReference type="ARBA" id="ARBA00023027"/>
    </source>
</evidence>
<proteinExistence type="inferred from homology"/>
<evidence type="ECO:0000256" key="13">
    <source>
        <dbReference type="ARBA" id="ARBA00023198"/>
    </source>
</evidence>
<keyword evidence="8" id="KW-0520">NAD</keyword>
<evidence type="ECO:0000256" key="10">
    <source>
        <dbReference type="ARBA" id="ARBA00023157"/>
    </source>
</evidence>
<evidence type="ECO:0000256" key="2">
    <source>
        <dbReference type="ARBA" id="ARBA00009752"/>
    </source>
</evidence>
<dbReference type="SMART" id="SM00409">
    <property type="entry name" value="IG"/>
    <property type="match status" value="3"/>
</dbReference>
<evidence type="ECO:0000256" key="7">
    <source>
        <dbReference type="ARBA" id="ARBA00022989"/>
    </source>
</evidence>
<dbReference type="Proteomes" id="UP001176941">
    <property type="component" value="Chromosome 4"/>
</dbReference>
<keyword evidence="13" id="KW-0395">Inflammatory response</keyword>
<dbReference type="InterPro" id="IPR013783">
    <property type="entry name" value="Ig-like_fold"/>
</dbReference>
<reference evidence="18" key="1">
    <citation type="submission" date="2023-04" db="EMBL/GenBank/DDBJ databases">
        <authorList>
            <consortium name="ELIXIR-Norway"/>
        </authorList>
    </citation>
    <scope>NUCLEOTIDE SEQUENCE [LARGE SCALE GENOMIC DNA]</scope>
</reference>
<evidence type="ECO:0000256" key="15">
    <source>
        <dbReference type="SAM" id="MobiDB-lite"/>
    </source>
</evidence>
<dbReference type="InterPro" id="IPR015621">
    <property type="entry name" value="IL-1_rcpt_fam"/>
</dbReference>
<feature type="compositionally biased region" description="Polar residues" evidence="15">
    <location>
        <begin position="1"/>
        <end position="12"/>
    </location>
</feature>
<feature type="domain" description="Ig-like" evidence="17">
    <location>
        <begin position="310"/>
        <end position="395"/>
    </location>
</feature>
<keyword evidence="10" id="KW-1015">Disulfide bond</keyword>
<dbReference type="SMART" id="SM00255">
    <property type="entry name" value="TIR"/>
    <property type="match status" value="1"/>
</dbReference>
<dbReference type="PANTHER" id="PTHR11890:SF26">
    <property type="entry name" value="INTERLEUKIN-1 RECEPTOR TYPE 1"/>
    <property type="match status" value="1"/>
</dbReference>
<dbReference type="Pfam" id="PF01582">
    <property type="entry name" value="TIR"/>
    <property type="match status" value="1"/>
</dbReference>
<gene>
    <name evidence="18" type="ORF">MRATA1EN1_LOCUS22972</name>
</gene>
<accession>A0ABN8ZJI6</accession>
<dbReference type="PANTHER" id="PTHR11890">
    <property type="entry name" value="INTERLEUKIN-1 RECEPTOR FAMILY MEMBER"/>
    <property type="match status" value="1"/>
</dbReference>
<dbReference type="Pfam" id="PF13895">
    <property type="entry name" value="Ig_2"/>
    <property type="match status" value="1"/>
</dbReference>
<evidence type="ECO:0000313" key="18">
    <source>
        <dbReference type="EMBL" id="CAI9174010.1"/>
    </source>
</evidence>
<comment type="subcellular location">
    <subcellularLocation>
        <location evidence="1">Membrane</location>
        <topology evidence="1">Single-pass type I membrane protein</topology>
    </subcellularLocation>
</comment>
<dbReference type="Gene3D" id="3.40.50.10140">
    <property type="entry name" value="Toll/interleukin-1 receptor homology (TIR) domain"/>
    <property type="match status" value="1"/>
</dbReference>
<evidence type="ECO:0000259" key="17">
    <source>
        <dbReference type="PROSITE" id="PS50835"/>
    </source>
</evidence>
<evidence type="ECO:0000259" key="16">
    <source>
        <dbReference type="PROSITE" id="PS50104"/>
    </source>
</evidence>
<keyword evidence="7" id="KW-1133">Transmembrane helix</keyword>
<dbReference type="PROSITE" id="PS50104">
    <property type="entry name" value="TIR"/>
    <property type="match status" value="1"/>
</dbReference>
<evidence type="ECO:0000256" key="9">
    <source>
        <dbReference type="ARBA" id="ARBA00023136"/>
    </source>
</evidence>
<comment type="similarity">
    <text evidence="2">Belongs to the interleukin-1 receptor family.</text>
</comment>
<keyword evidence="5" id="KW-0677">Repeat</keyword>
<keyword evidence="12" id="KW-0325">Glycoprotein</keyword>
<dbReference type="InterPro" id="IPR035897">
    <property type="entry name" value="Toll_tir_struct_dom_sf"/>
</dbReference>
<dbReference type="InterPro" id="IPR036179">
    <property type="entry name" value="Ig-like_dom_sf"/>
</dbReference>
<dbReference type="InterPro" id="IPR000157">
    <property type="entry name" value="TIR_dom"/>
</dbReference>
<name>A0ABN8ZJI6_RANTA</name>
<evidence type="ECO:0000256" key="6">
    <source>
        <dbReference type="ARBA" id="ARBA00022801"/>
    </source>
</evidence>
<evidence type="ECO:0000256" key="5">
    <source>
        <dbReference type="ARBA" id="ARBA00022737"/>
    </source>
</evidence>
<keyword evidence="19" id="KW-1185">Reference proteome</keyword>
<feature type="region of interest" description="Disordered" evidence="15">
    <location>
        <begin position="1"/>
        <end position="22"/>
    </location>
</feature>
<sequence length="867" mass="97653">MVSSGFQCSFKTESGGRQEGEVKRPRRFWLQMRSEALQSTWELLEGLGFSSVLLWRSRSHQVRGKKPPGANSRGPSCCPPEALPTATGRVHPTLVQPCSLSGGCCYVSEEETEVQRSSTKRLRLAESQAWGWEYERPWGRELRLEVMPRGPAVGLGHIHGAEITVSRPLSVPRGAPAAAVQSRVLRGDAKGRAAPEGASGLPAPWWGGVGAVPAPAEPELKPRPHFPGREAEPAGSAGPAPDRGDVMRRLPGRLRPPGLPARDRRAPEREQSCHSGAHCGHPQADTSKFSFQENMKVLLRLLCVITLLIPSLEADKCEEHEEKITLVSPAHEIDARSCPLITSVHKEPITWYKNDSTTPVSTERESRIHQHKDKLWFVPAEVEDSGAYYCSVRNSTYCLKIKIVAEFVKQEPNLCYNERTVFTQRLLTAGDGQLVCPYLDFLKDENNELPQVQWYKDCKPLLLDNVNFAGVTNKLIITNVNTAHGGHYMCHASYTHLGKQYRVTRAIKLITLEKSRNTKPEIVSPANETMEVVLGSWLQLICNVTGRISNYVYWKWNGSMISTYTPVLEEDFIIVENPLNRRRSTVLARLNISAVESKFFLHPFTCLAKNTEGISTAYIQLIHPVPDFQKPTVGIFVMLTLVITCSLCIYKVFKVDIVLWYRDSFYDFLPKKVSDGKTYDAYILCPKTPGEGPTCNSDIFVFKVMPEVLEKQCGYKLFICGRDDYVGESIVEVVNENVKKSRRLIIILVPETSGFSWLGNSSEEQVAMYNALIQEGIKVVLLELEKIPDYEKMPESIKFIKQKQGVIRWSGDFREGSQSMNSRFWKKVRYHMPVRRQRPLSKHQLLSPATLLDSKEKRPMEVHVPLG</sequence>
<dbReference type="PRINTS" id="PR01536">
    <property type="entry name" value="INTRLKN1R12F"/>
</dbReference>
<feature type="region of interest" description="Disordered" evidence="15">
    <location>
        <begin position="210"/>
        <end position="281"/>
    </location>
</feature>
<evidence type="ECO:0000256" key="3">
    <source>
        <dbReference type="ARBA" id="ARBA00022692"/>
    </source>
</evidence>
<dbReference type="PROSITE" id="PS50835">
    <property type="entry name" value="IG_LIKE"/>
    <property type="match status" value="3"/>
</dbReference>
<evidence type="ECO:0000256" key="12">
    <source>
        <dbReference type="ARBA" id="ARBA00023180"/>
    </source>
</evidence>
<keyword evidence="4" id="KW-0732">Signal</keyword>
<evidence type="ECO:0000256" key="14">
    <source>
        <dbReference type="ARBA" id="ARBA00023319"/>
    </source>
</evidence>
<evidence type="ECO:0000313" key="19">
    <source>
        <dbReference type="Proteomes" id="UP001176941"/>
    </source>
</evidence>
<dbReference type="Gene3D" id="2.60.40.10">
    <property type="entry name" value="Immunoglobulins"/>
    <property type="match status" value="3"/>
</dbReference>
<dbReference type="InterPro" id="IPR041416">
    <property type="entry name" value="IL-1RAcP-like_ig"/>
</dbReference>
<dbReference type="SUPFAM" id="SSF48726">
    <property type="entry name" value="Immunoglobulin"/>
    <property type="match status" value="3"/>
</dbReference>
<feature type="domain" description="Ig-like" evidence="17">
    <location>
        <begin position="520"/>
        <end position="622"/>
    </location>
</feature>
<evidence type="ECO:0000256" key="1">
    <source>
        <dbReference type="ARBA" id="ARBA00004479"/>
    </source>
</evidence>
<evidence type="ECO:0000256" key="11">
    <source>
        <dbReference type="ARBA" id="ARBA00023170"/>
    </source>
</evidence>
<dbReference type="InterPro" id="IPR004074">
    <property type="entry name" value="IL-1_rcpt_I/II-typ"/>
</dbReference>
<keyword evidence="9" id="KW-0472">Membrane</keyword>